<dbReference type="RefSeq" id="WP_378303020.1">
    <property type="nucleotide sequence ID" value="NZ_JBHUKS010000006.1"/>
</dbReference>
<keyword evidence="1" id="KW-1133">Transmembrane helix</keyword>
<keyword evidence="1" id="KW-0472">Membrane</keyword>
<keyword evidence="3" id="KW-1185">Reference proteome</keyword>
<sequence length="48" mass="5599">MRKAMLTLVYVLFVVPAGLVIRVLRDPMRRSWKRGSDSYWQRSDSSGL</sequence>
<feature type="transmembrane region" description="Helical" evidence="1">
    <location>
        <begin position="6"/>
        <end position="24"/>
    </location>
</feature>
<dbReference type="EMBL" id="JBHUKS010000006">
    <property type="protein sequence ID" value="MFD2467889.1"/>
    <property type="molecule type" value="Genomic_DNA"/>
</dbReference>
<evidence type="ECO:0000313" key="3">
    <source>
        <dbReference type="Proteomes" id="UP001597483"/>
    </source>
</evidence>
<dbReference type="Proteomes" id="UP001597483">
    <property type="component" value="Unassembled WGS sequence"/>
</dbReference>
<proteinExistence type="predicted"/>
<evidence type="ECO:0000313" key="2">
    <source>
        <dbReference type="EMBL" id="MFD2467889.1"/>
    </source>
</evidence>
<comment type="caution">
    <text evidence="2">The sequence shown here is derived from an EMBL/GenBank/DDBJ whole genome shotgun (WGS) entry which is preliminary data.</text>
</comment>
<organism evidence="2 3">
    <name type="scientific">Amycolatopsis silviterrae</name>
    <dbReference type="NCBI Taxonomy" id="1656914"/>
    <lineage>
        <taxon>Bacteria</taxon>
        <taxon>Bacillati</taxon>
        <taxon>Actinomycetota</taxon>
        <taxon>Actinomycetes</taxon>
        <taxon>Pseudonocardiales</taxon>
        <taxon>Pseudonocardiaceae</taxon>
        <taxon>Amycolatopsis</taxon>
    </lineage>
</organism>
<protein>
    <submittedName>
        <fullName evidence="2">Uncharacterized protein</fullName>
    </submittedName>
</protein>
<accession>A0ABW5H4X2</accession>
<name>A0ABW5H4X2_9PSEU</name>
<evidence type="ECO:0000256" key="1">
    <source>
        <dbReference type="SAM" id="Phobius"/>
    </source>
</evidence>
<reference evidence="3" key="1">
    <citation type="journal article" date="2019" name="Int. J. Syst. Evol. Microbiol.">
        <title>The Global Catalogue of Microorganisms (GCM) 10K type strain sequencing project: providing services to taxonomists for standard genome sequencing and annotation.</title>
        <authorList>
            <consortium name="The Broad Institute Genomics Platform"/>
            <consortium name="The Broad Institute Genome Sequencing Center for Infectious Disease"/>
            <person name="Wu L."/>
            <person name="Ma J."/>
        </authorList>
    </citation>
    <scope>NUCLEOTIDE SEQUENCE [LARGE SCALE GENOMIC DNA]</scope>
    <source>
        <strain evidence="3">CGMCC 4.7641</strain>
    </source>
</reference>
<gene>
    <name evidence="2" type="ORF">ACFSVL_10815</name>
</gene>
<keyword evidence="1" id="KW-0812">Transmembrane</keyword>